<evidence type="ECO:0000256" key="5">
    <source>
        <dbReference type="ARBA" id="ARBA00010617"/>
    </source>
</evidence>
<dbReference type="InterPro" id="IPR050196">
    <property type="entry name" value="Cytochrome_P450_Monoox"/>
</dbReference>
<keyword evidence="6 14" id="KW-0349">Heme</keyword>
<evidence type="ECO:0000256" key="14">
    <source>
        <dbReference type="PIRSR" id="PIRSR602401-1"/>
    </source>
</evidence>
<evidence type="ECO:0000256" key="4">
    <source>
        <dbReference type="ARBA" id="ARBA00004406"/>
    </source>
</evidence>
<dbReference type="EMBL" id="CADEBD010000314">
    <property type="protein sequence ID" value="CAB3243904.1"/>
    <property type="molecule type" value="Genomic_DNA"/>
</dbReference>
<comment type="similarity">
    <text evidence="5 15">Belongs to the cytochrome P450 family.</text>
</comment>
<keyword evidence="9" id="KW-0492">Microsome</keyword>
<evidence type="ECO:0000256" key="2">
    <source>
        <dbReference type="ARBA" id="ARBA00003690"/>
    </source>
</evidence>
<evidence type="ECO:0000256" key="1">
    <source>
        <dbReference type="ARBA" id="ARBA00001971"/>
    </source>
</evidence>
<evidence type="ECO:0000256" key="10">
    <source>
        <dbReference type="ARBA" id="ARBA00023002"/>
    </source>
</evidence>
<evidence type="ECO:0000256" key="6">
    <source>
        <dbReference type="ARBA" id="ARBA00022617"/>
    </source>
</evidence>
<dbReference type="OrthoDB" id="20086at2759"/>
<dbReference type="InterPro" id="IPR001128">
    <property type="entry name" value="Cyt_P450"/>
</dbReference>
<name>A0A8S1AFQ6_ARCPL</name>
<dbReference type="InterPro" id="IPR017972">
    <property type="entry name" value="Cyt_P450_CS"/>
</dbReference>
<dbReference type="InterPro" id="IPR002401">
    <property type="entry name" value="Cyt_P450_E_grp-I"/>
</dbReference>
<dbReference type="PANTHER" id="PTHR24291:SF189">
    <property type="entry name" value="CYTOCHROME P450 4C3-RELATED"/>
    <property type="match status" value="1"/>
</dbReference>
<dbReference type="PRINTS" id="PR00385">
    <property type="entry name" value="P450"/>
</dbReference>
<dbReference type="GO" id="GO:0005789">
    <property type="term" value="C:endoplasmic reticulum membrane"/>
    <property type="evidence" value="ECO:0007669"/>
    <property type="project" value="UniProtKB-SubCell"/>
</dbReference>
<keyword evidence="7 14" id="KW-0479">Metal-binding</keyword>
<feature type="binding site" description="axial binding residue" evidence="14">
    <location>
        <position position="449"/>
    </location>
    <ligand>
        <name>heme</name>
        <dbReference type="ChEBI" id="CHEBI:30413"/>
    </ligand>
    <ligandPart>
        <name>Fe</name>
        <dbReference type="ChEBI" id="CHEBI:18248"/>
    </ligandPart>
</feature>
<dbReference type="PROSITE" id="PS00086">
    <property type="entry name" value="CYTOCHROME_P450"/>
    <property type="match status" value="1"/>
</dbReference>
<dbReference type="PRINTS" id="PR00463">
    <property type="entry name" value="EP450I"/>
</dbReference>
<dbReference type="SUPFAM" id="SSF48264">
    <property type="entry name" value="Cytochrome P450"/>
    <property type="match status" value="1"/>
</dbReference>
<dbReference type="InterPro" id="IPR036396">
    <property type="entry name" value="Cyt_P450_sf"/>
</dbReference>
<dbReference type="Gene3D" id="1.10.630.10">
    <property type="entry name" value="Cytochrome P450"/>
    <property type="match status" value="1"/>
</dbReference>
<evidence type="ECO:0000313" key="16">
    <source>
        <dbReference type="EMBL" id="CAB3243904.1"/>
    </source>
</evidence>
<keyword evidence="13" id="KW-0472">Membrane</keyword>
<keyword evidence="10 15" id="KW-0560">Oxidoreductase</keyword>
<accession>A0A8S1AFQ6</accession>
<dbReference type="Proteomes" id="UP000494256">
    <property type="component" value="Unassembled WGS sequence"/>
</dbReference>
<reference evidence="16 17" key="1">
    <citation type="submission" date="2020-04" db="EMBL/GenBank/DDBJ databases">
        <authorList>
            <person name="Wallbank WR R."/>
            <person name="Pardo Diaz C."/>
            <person name="Kozak K."/>
            <person name="Martin S."/>
            <person name="Jiggins C."/>
            <person name="Moest M."/>
            <person name="Warren A I."/>
            <person name="Byers J.R.P. K."/>
            <person name="Montejo-Kovacevich G."/>
            <person name="Yen C E."/>
        </authorList>
    </citation>
    <scope>NUCLEOTIDE SEQUENCE [LARGE SCALE GENOMIC DNA]</scope>
</reference>
<comment type="function">
    <text evidence="2">May be involved in the metabolism of insect hormones and in the breakdown of synthetic insecticides.</text>
</comment>
<evidence type="ECO:0000256" key="7">
    <source>
        <dbReference type="ARBA" id="ARBA00022723"/>
    </source>
</evidence>
<evidence type="ECO:0000256" key="15">
    <source>
        <dbReference type="RuleBase" id="RU000461"/>
    </source>
</evidence>
<evidence type="ECO:0000313" key="17">
    <source>
        <dbReference type="Proteomes" id="UP000494256"/>
    </source>
</evidence>
<evidence type="ECO:0000256" key="13">
    <source>
        <dbReference type="ARBA" id="ARBA00023136"/>
    </source>
</evidence>
<evidence type="ECO:0000256" key="9">
    <source>
        <dbReference type="ARBA" id="ARBA00022848"/>
    </source>
</evidence>
<evidence type="ECO:0000256" key="12">
    <source>
        <dbReference type="ARBA" id="ARBA00023033"/>
    </source>
</evidence>
<keyword evidence="11 14" id="KW-0408">Iron</keyword>
<evidence type="ECO:0008006" key="18">
    <source>
        <dbReference type="Google" id="ProtNLM"/>
    </source>
</evidence>
<dbReference type="GO" id="GO:0004497">
    <property type="term" value="F:monooxygenase activity"/>
    <property type="evidence" value="ECO:0007669"/>
    <property type="project" value="UniProtKB-KW"/>
</dbReference>
<keyword evidence="12 15" id="KW-0503">Monooxygenase</keyword>
<dbReference type="CDD" id="cd20628">
    <property type="entry name" value="CYP4"/>
    <property type="match status" value="1"/>
</dbReference>
<gene>
    <name evidence="16" type="ORF">APLA_LOCUS10575</name>
</gene>
<dbReference type="PANTHER" id="PTHR24291">
    <property type="entry name" value="CYTOCHROME P450 FAMILY 4"/>
    <property type="match status" value="1"/>
</dbReference>
<keyword evidence="8" id="KW-0256">Endoplasmic reticulum</keyword>
<dbReference type="AlphaFoldDB" id="A0A8S1AFQ6"/>
<organism evidence="16 17">
    <name type="scientific">Arctia plantaginis</name>
    <name type="common">Wood tiger moth</name>
    <name type="synonym">Phalaena plantaginis</name>
    <dbReference type="NCBI Taxonomy" id="874455"/>
    <lineage>
        <taxon>Eukaryota</taxon>
        <taxon>Metazoa</taxon>
        <taxon>Ecdysozoa</taxon>
        <taxon>Arthropoda</taxon>
        <taxon>Hexapoda</taxon>
        <taxon>Insecta</taxon>
        <taxon>Pterygota</taxon>
        <taxon>Neoptera</taxon>
        <taxon>Endopterygota</taxon>
        <taxon>Lepidoptera</taxon>
        <taxon>Glossata</taxon>
        <taxon>Ditrysia</taxon>
        <taxon>Noctuoidea</taxon>
        <taxon>Erebidae</taxon>
        <taxon>Arctiinae</taxon>
        <taxon>Arctia</taxon>
    </lineage>
</organism>
<comment type="subcellular location">
    <subcellularLocation>
        <location evidence="4">Endoplasmic reticulum membrane</location>
        <topology evidence="4">Peripheral membrane protein</topology>
    </subcellularLocation>
    <subcellularLocation>
        <location evidence="3">Microsome membrane</location>
        <topology evidence="3">Peripheral membrane protein</topology>
    </subcellularLocation>
</comment>
<sequence length="514" mass="59418">MILSLILITPIVWTLYFWYKRRNLYRLAAKIPSIDGSSSIIGITHRLVGDNETIMTSLQQFSYSSMKHDGVVTGWLGHILYFVVVNPVDMEHVLKSCLEKDDLHRFVRKVVGNGGIFAPVSIWRRRRKILVPVFSPKIVENFVKVFAEQSRKLVKKLSSYTDKGKINMWPFLSSYTLDSVCETTIGVKINAQDNPDCLFLNAMSNTLQLICQRIFHLWLHPDWLYSLFPQYKTHQKCIGLLHDFTDEVIRKKREELKNEESFKTEVDHEFDLGWYKKATFLDLLIKLSGGEKGYTNVELREETLTLIIAGTDTSAVAVGYTIQLLAKYPEVQEKLYQELYDVFGDSERPLVKEDLMKLKYLGRVVKESLRLFPPVPLIIRKVLEDTKLPSGRVLPAGSGVVCSIWGVHRDPKYWGPNAEEFDPDRFLPERLNLKHTCSFMPFSNGPRNCVGYQYALMSIKTVLSTILREYKIVEDKENGRVPKMRVKLDIMMKAVDGYRVALEKREKVPPRKRQ</sequence>
<dbReference type="GO" id="GO:0005506">
    <property type="term" value="F:iron ion binding"/>
    <property type="evidence" value="ECO:0007669"/>
    <property type="project" value="InterPro"/>
</dbReference>
<dbReference type="GO" id="GO:0016705">
    <property type="term" value="F:oxidoreductase activity, acting on paired donors, with incorporation or reduction of molecular oxygen"/>
    <property type="evidence" value="ECO:0007669"/>
    <property type="project" value="InterPro"/>
</dbReference>
<comment type="caution">
    <text evidence="16">The sequence shown here is derived from an EMBL/GenBank/DDBJ whole genome shotgun (WGS) entry which is preliminary data.</text>
</comment>
<evidence type="ECO:0000256" key="8">
    <source>
        <dbReference type="ARBA" id="ARBA00022824"/>
    </source>
</evidence>
<dbReference type="GO" id="GO:0020037">
    <property type="term" value="F:heme binding"/>
    <property type="evidence" value="ECO:0007669"/>
    <property type="project" value="InterPro"/>
</dbReference>
<evidence type="ECO:0000256" key="11">
    <source>
        <dbReference type="ARBA" id="ARBA00023004"/>
    </source>
</evidence>
<comment type="cofactor">
    <cofactor evidence="1 14">
        <name>heme</name>
        <dbReference type="ChEBI" id="CHEBI:30413"/>
    </cofactor>
</comment>
<protein>
    <recommendedName>
        <fullName evidence="18">Cytochrome P450</fullName>
    </recommendedName>
</protein>
<proteinExistence type="inferred from homology"/>
<dbReference type="Pfam" id="PF00067">
    <property type="entry name" value="p450"/>
    <property type="match status" value="1"/>
</dbReference>
<evidence type="ECO:0000256" key="3">
    <source>
        <dbReference type="ARBA" id="ARBA00004174"/>
    </source>
</evidence>